<dbReference type="AlphaFoldDB" id="A0A1Q3E2K2"/>
<evidence type="ECO:0000313" key="2">
    <source>
        <dbReference type="EMBL" id="GAW01488.1"/>
    </source>
</evidence>
<name>A0A1Q3E2K2_LENED</name>
<reference evidence="2 3" key="2">
    <citation type="submission" date="2017-02" db="EMBL/GenBank/DDBJ databases">
        <title>A genome survey and senescence transcriptome analysis in Lentinula edodes.</title>
        <authorList>
            <person name="Sakamoto Y."/>
            <person name="Nakade K."/>
            <person name="Sato S."/>
            <person name="Yoshida Y."/>
            <person name="Miyazaki K."/>
            <person name="Natsume S."/>
            <person name="Konno N."/>
        </authorList>
    </citation>
    <scope>NUCLEOTIDE SEQUENCE [LARGE SCALE GENOMIC DNA]</scope>
    <source>
        <strain evidence="2 3">NBRC 111202</strain>
    </source>
</reference>
<keyword evidence="1" id="KW-1133">Transmembrane helix</keyword>
<comment type="caution">
    <text evidence="2">The sequence shown here is derived from an EMBL/GenBank/DDBJ whole genome shotgun (WGS) entry which is preliminary data.</text>
</comment>
<dbReference type="Proteomes" id="UP000188533">
    <property type="component" value="Unassembled WGS sequence"/>
</dbReference>
<gene>
    <name evidence="2" type="ORF">LENED_003088</name>
</gene>
<proteinExistence type="predicted"/>
<organism evidence="2 3">
    <name type="scientific">Lentinula edodes</name>
    <name type="common">Shiitake mushroom</name>
    <name type="synonym">Lentinus edodes</name>
    <dbReference type="NCBI Taxonomy" id="5353"/>
    <lineage>
        <taxon>Eukaryota</taxon>
        <taxon>Fungi</taxon>
        <taxon>Dikarya</taxon>
        <taxon>Basidiomycota</taxon>
        <taxon>Agaricomycotina</taxon>
        <taxon>Agaricomycetes</taxon>
        <taxon>Agaricomycetidae</taxon>
        <taxon>Agaricales</taxon>
        <taxon>Marasmiineae</taxon>
        <taxon>Omphalotaceae</taxon>
        <taxon>Lentinula</taxon>
    </lineage>
</organism>
<accession>A0A1Q3E2K2</accession>
<evidence type="ECO:0000256" key="1">
    <source>
        <dbReference type="SAM" id="Phobius"/>
    </source>
</evidence>
<keyword evidence="1" id="KW-0472">Membrane</keyword>
<evidence type="ECO:0000313" key="3">
    <source>
        <dbReference type="Proteomes" id="UP000188533"/>
    </source>
</evidence>
<feature type="transmembrane region" description="Helical" evidence="1">
    <location>
        <begin position="20"/>
        <end position="39"/>
    </location>
</feature>
<dbReference type="EMBL" id="BDGU01000062">
    <property type="protein sequence ID" value="GAW01488.1"/>
    <property type="molecule type" value="Genomic_DNA"/>
</dbReference>
<keyword evidence="3" id="KW-1185">Reference proteome</keyword>
<protein>
    <submittedName>
        <fullName evidence="2">Uncharacterized protein</fullName>
    </submittedName>
</protein>
<sequence length="75" mass="8999">MSGLLLNNMFPLSLSSLYDSMLLIFIPIFIFFVFTFPATHTFDHRIHLITEHFRILDCPLVWFQEFYLEIGWDLI</sequence>
<keyword evidence="1" id="KW-0812">Transmembrane</keyword>
<reference evidence="2 3" key="1">
    <citation type="submission" date="2016-08" db="EMBL/GenBank/DDBJ databases">
        <authorList>
            <consortium name="Lentinula edodes genome sequencing consortium"/>
            <person name="Sakamoto Y."/>
            <person name="Nakade K."/>
            <person name="Sato S."/>
            <person name="Yoshida Y."/>
            <person name="Miyazaki K."/>
            <person name="Natsume S."/>
            <person name="Konno N."/>
        </authorList>
    </citation>
    <scope>NUCLEOTIDE SEQUENCE [LARGE SCALE GENOMIC DNA]</scope>
    <source>
        <strain evidence="2 3">NBRC 111202</strain>
    </source>
</reference>